<feature type="compositionally biased region" description="Basic and acidic residues" evidence="1">
    <location>
        <begin position="1"/>
        <end position="22"/>
    </location>
</feature>
<evidence type="ECO:0000313" key="3">
    <source>
        <dbReference type="Proteomes" id="UP000003779"/>
    </source>
</evidence>
<evidence type="ECO:0000313" key="2">
    <source>
        <dbReference type="EMBL" id="AFR11123.1"/>
    </source>
</evidence>
<name>J7LBX3_NOCAA</name>
<evidence type="ECO:0000256" key="1">
    <source>
        <dbReference type="SAM" id="MobiDB-lite"/>
    </source>
</evidence>
<proteinExistence type="predicted"/>
<sequence length="44" mass="4723">MRGGEADDQRRARRGEKEHDVGDDGPLDRLACPVLGFHAASSSS</sequence>
<dbReference type="KEGG" id="nal:B005_4482"/>
<protein>
    <submittedName>
        <fullName evidence="2">Uncharacterized protein</fullName>
    </submittedName>
</protein>
<feature type="region of interest" description="Disordered" evidence="1">
    <location>
        <begin position="1"/>
        <end position="29"/>
    </location>
</feature>
<dbReference type="AlphaFoldDB" id="J7LBX3"/>
<gene>
    <name evidence="2" type="ordered locus">B005_4482</name>
</gene>
<dbReference type="Proteomes" id="UP000003779">
    <property type="component" value="Chromosome"/>
</dbReference>
<organism evidence="2 3">
    <name type="scientific">Nocardiopsis alba (strain ATCC BAA-2165 / BE74)</name>
    <dbReference type="NCBI Taxonomy" id="1205910"/>
    <lineage>
        <taxon>Bacteria</taxon>
        <taxon>Bacillati</taxon>
        <taxon>Actinomycetota</taxon>
        <taxon>Actinomycetes</taxon>
        <taxon>Streptosporangiales</taxon>
        <taxon>Nocardiopsidaceae</taxon>
        <taxon>Nocardiopsis</taxon>
    </lineage>
</organism>
<dbReference type="HOGENOM" id="CLU_3219237_0_0_11"/>
<reference evidence="3" key="2">
    <citation type="submission" date="2012-08" db="EMBL/GenBank/DDBJ databases">
        <title>Whole-genome sequence of Nocardiopsis alba strain ATCC BAA-2165 associated with honeybees.</title>
        <authorList>
            <person name="Qiao J."/>
            <person name="Chen L."/>
            <person name="Li Y."/>
            <person name="Wang J."/>
            <person name="Zhang W."/>
            <person name="Chen S."/>
        </authorList>
    </citation>
    <scope>NUCLEOTIDE SEQUENCE [LARGE SCALE GENOMIC DNA]</scope>
    <source>
        <strain evidence="3">ATCC BAA-2165 / BE74</strain>
    </source>
</reference>
<dbReference type="EMBL" id="CP003788">
    <property type="protein sequence ID" value="AFR11123.1"/>
    <property type="molecule type" value="Genomic_DNA"/>
</dbReference>
<reference evidence="2 3" key="1">
    <citation type="journal article" date="2012" name="J. Bacteriol.">
        <title>Whole-Genome Sequence of Nocardiopsis alba Strain ATCC BAA-2165, Associated with Honeybees.</title>
        <authorList>
            <person name="Qiao J."/>
            <person name="Chen L."/>
            <person name="Li Y."/>
            <person name="Wang J."/>
            <person name="Zhang W."/>
            <person name="Chen S."/>
        </authorList>
    </citation>
    <scope>NUCLEOTIDE SEQUENCE [LARGE SCALE GENOMIC DNA]</scope>
    <source>
        <strain evidence="3">ATCC BAA-2165 / BE74</strain>
    </source>
</reference>
<accession>J7LBX3</accession>